<dbReference type="InterPro" id="IPR010982">
    <property type="entry name" value="Lambda_DNA-bd_dom_sf"/>
</dbReference>
<protein>
    <submittedName>
        <fullName evidence="1">Helix-turn-helix domain-containing protein</fullName>
    </submittedName>
</protein>
<dbReference type="CDD" id="cd00093">
    <property type="entry name" value="HTH_XRE"/>
    <property type="match status" value="1"/>
</dbReference>
<dbReference type="AlphaFoldDB" id="A0A173MZ28"/>
<dbReference type="PANTHER" id="PTHR36511:SF4">
    <property type="entry name" value="ANTITOXIN MQSA"/>
    <property type="match status" value="1"/>
</dbReference>
<evidence type="ECO:0000313" key="1">
    <source>
        <dbReference type="EMBL" id="QHG10086.1"/>
    </source>
</evidence>
<dbReference type="SMART" id="SM00530">
    <property type="entry name" value="HTH_XRE"/>
    <property type="match status" value="1"/>
</dbReference>
<dbReference type="SUPFAM" id="SSF47413">
    <property type="entry name" value="lambda repressor-like DNA-binding domains"/>
    <property type="match status" value="1"/>
</dbReference>
<sequence>MAIKSMKDLDTINLANHEFTGDELGALLLESVRQAKAGQGVVREQPVVNEAIEARQNVGLSQREFAEILGVSVRTLQAWEQGKRYPSKAASVLLKIAKVEPQVLLRVAH</sequence>
<name>A0A173MZ28_FAUOS</name>
<dbReference type="EMBL" id="CP047226">
    <property type="protein sequence ID" value="QHG10086.1"/>
    <property type="molecule type" value="Genomic_DNA"/>
</dbReference>
<accession>A0A173MZ28</accession>
<dbReference type="GO" id="GO:0003677">
    <property type="term" value="F:DNA binding"/>
    <property type="evidence" value="ECO:0007669"/>
    <property type="project" value="InterPro"/>
</dbReference>
<proteinExistence type="predicted"/>
<dbReference type="PROSITE" id="PS50943">
    <property type="entry name" value="HTH_CROC1"/>
    <property type="match status" value="1"/>
</dbReference>
<dbReference type="Gene3D" id="1.10.260.40">
    <property type="entry name" value="lambda repressor-like DNA-binding domains"/>
    <property type="match status" value="1"/>
</dbReference>
<dbReference type="Pfam" id="PF01381">
    <property type="entry name" value="HTH_3"/>
    <property type="match status" value="1"/>
</dbReference>
<dbReference type="OrthoDB" id="9799384at2"/>
<gene>
    <name evidence="1" type="ORF">GSF12_09455</name>
</gene>
<dbReference type="InterPro" id="IPR001387">
    <property type="entry name" value="Cro/C1-type_HTH"/>
</dbReference>
<dbReference type="InterPro" id="IPR052359">
    <property type="entry name" value="HTH-type_reg/antitoxin"/>
</dbReference>
<organism evidence="1">
    <name type="scientific">Faucicola osloensis</name>
    <name type="common">Moraxella osloensis</name>
    <dbReference type="NCBI Taxonomy" id="34062"/>
    <lineage>
        <taxon>Bacteria</taxon>
        <taxon>Pseudomonadati</taxon>
        <taxon>Pseudomonadota</taxon>
        <taxon>Gammaproteobacteria</taxon>
        <taxon>Moraxellales</taxon>
        <taxon>Moraxellaceae</taxon>
        <taxon>Faucicola</taxon>
    </lineage>
</organism>
<reference evidence="1" key="1">
    <citation type="journal article" date="2020" name="Microbiol. Resour. Announc.">
        <title>Complete Genome Sequence of Moraxella osloensis Strain YV1, Isolated from an Australian Wastewater Treatment Plant.</title>
        <authorList>
            <person name="Batinovic S."/>
            <person name="Rice D.T.F."/>
            <person name="Seviour R.J."/>
            <person name="Petrovski S."/>
        </authorList>
    </citation>
    <scope>NUCLEOTIDE SEQUENCE</scope>
    <source>
        <strain evidence="1">YV1</strain>
    </source>
</reference>
<dbReference type="PANTHER" id="PTHR36511">
    <property type="entry name" value="MERR FAMILY BACTERIAL REGULATORY PROTEIN"/>
    <property type="match status" value="1"/>
</dbReference>